<feature type="transmembrane region" description="Helical" evidence="6">
    <location>
        <begin position="363"/>
        <end position="387"/>
    </location>
</feature>
<keyword evidence="5 6" id="KW-0472">Membrane</keyword>
<evidence type="ECO:0000313" key="8">
    <source>
        <dbReference type="EMBL" id="VAW59075.1"/>
    </source>
</evidence>
<dbReference type="SUPFAM" id="SSF103473">
    <property type="entry name" value="MFS general substrate transporter"/>
    <property type="match status" value="1"/>
</dbReference>
<dbReference type="InterPro" id="IPR004752">
    <property type="entry name" value="AmpG_permease/AT-1"/>
</dbReference>
<evidence type="ECO:0000256" key="4">
    <source>
        <dbReference type="ARBA" id="ARBA00022989"/>
    </source>
</evidence>
<feature type="transmembrane region" description="Helical" evidence="6">
    <location>
        <begin position="126"/>
        <end position="147"/>
    </location>
</feature>
<feature type="transmembrane region" description="Helical" evidence="6">
    <location>
        <begin position="336"/>
        <end position="357"/>
    </location>
</feature>
<feature type="transmembrane region" description="Helical" evidence="6">
    <location>
        <begin position="269"/>
        <end position="291"/>
    </location>
</feature>
<feature type="transmembrane region" description="Helical" evidence="6">
    <location>
        <begin position="59"/>
        <end position="80"/>
    </location>
</feature>
<dbReference type="Pfam" id="PF07690">
    <property type="entry name" value="MFS_1"/>
    <property type="match status" value="1"/>
</dbReference>
<dbReference type="Gene3D" id="1.20.1250.20">
    <property type="entry name" value="MFS general substrate transporter like domains"/>
    <property type="match status" value="1"/>
</dbReference>
<dbReference type="GO" id="GO:0022857">
    <property type="term" value="F:transmembrane transporter activity"/>
    <property type="evidence" value="ECO:0007669"/>
    <property type="project" value="InterPro"/>
</dbReference>
<keyword evidence="2" id="KW-0813">Transport</keyword>
<gene>
    <name evidence="8" type="ORF">MNBD_GAMMA11-1749</name>
</gene>
<accession>A0A3B0WSV7</accession>
<evidence type="ECO:0000256" key="3">
    <source>
        <dbReference type="ARBA" id="ARBA00022692"/>
    </source>
</evidence>
<dbReference type="InterPro" id="IPR036259">
    <property type="entry name" value="MFS_trans_sf"/>
</dbReference>
<evidence type="ECO:0000259" key="7">
    <source>
        <dbReference type="PROSITE" id="PS50850"/>
    </source>
</evidence>
<feature type="transmembrane region" description="Helical" evidence="6">
    <location>
        <begin position="311"/>
        <end position="329"/>
    </location>
</feature>
<keyword evidence="3 6" id="KW-0812">Transmembrane</keyword>
<evidence type="ECO:0000256" key="6">
    <source>
        <dbReference type="SAM" id="Phobius"/>
    </source>
</evidence>
<reference evidence="8" key="1">
    <citation type="submission" date="2018-06" db="EMBL/GenBank/DDBJ databases">
        <authorList>
            <person name="Zhirakovskaya E."/>
        </authorList>
    </citation>
    <scope>NUCLEOTIDE SEQUENCE</scope>
</reference>
<feature type="transmembrane region" description="Helical" evidence="6">
    <location>
        <begin position="399"/>
        <end position="421"/>
    </location>
</feature>
<evidence type="ECO:0000256" key="2">
    <source>
        <dbReference type="ARBA" id="ARBA00022448"/>
    </source>
</evidence>
<evidence type="ECO:0000256" key="1">
    <source>
        <dbReference type="ARBA" id="ARBA00004141"/>
    </source>
</evidence>
<dbReference type="PANTHER" id="PTHR12778">
    <property type="entry name" value="SOLUTE CARRIER FAMILY 33 ACETYL-COA TRANSPORTER -RELATED"/>
    <property type="match status" value="1"/>
</dbReference>
<feature type="domain" description="Major facilitator superfamily (MFS) profile" evidence="7">
    <location>
        <begin position="28"/>
        <end position="451"/>
    </location>
</feature>
<keyword evidence="4 6" id="KW-1133">Transmembrane helix</keyword>
<organism evidence="8">
    <name type="scientific">hydrothermal vent metagenome</name>
    <dbReference type="NCBI Taxonomy" id="652676"/>
    <lineage>
        <taxon>unclassified sequences</taxon>
        <taxon>metagenomes</taxon>
        <taxon>ecological metagenomes</taxon>
    </lineage>
</organism>
<dbReference type="NCBIfam" id="TIGR00901">
    <property type="entry name" value="2A0125"/>
    <property type="match status" value="1"/>
</dbReference>
<dbReference type="EMBL" id="UOFG01000064">
    <property type="protein sequence ID" value="VAW59075.1"/>
    <property type="molecule type" value="Genomic_DNA"/>
</dbReference>
<feature type="transmembrane region" description="Helical" evidence="6">
    <location>
        <begin position="168"/>
        <end position="186"/>
    </location>
</feature>
<evidence type="ECO:0000256" key="5">
    <source>
        <dbReference type="ARBA" id="ARBA00023136"/>
    </source>
</evidence>
<feature type="transmembrane region" description="Helical" evidence="6">
    <location>
        <begin position="101"/>
        <end position="120"/>
    </location>
</feature>
<dbReference type="GO" id="GO:0016020">
    <property type="term" value="C:membrane"/>
    <property type="evidence" value="ECO:0007669"/>
    <property type="project" value="UniProtKB-SubCell"/>
</dbReference>
<feature type="transmembrane region" description="Helical" evidence="6">
    <location>
        <begin position="192"/>
        <end position="212"/>
    </location>
</feature>
<name>A0A3B0WSV7_9ZZZZ</name>
<dbReference type="PROSITE" id="PS50850">
    <property type="entry name" value="MFS"/>
    <property type="match status" value="1"/>
</dbReference>
<protein>
    <submittedName>
        <fullName evidence="8">AmpG permease</fullName>
    </submittedName>
</protein>
<feature type="transmembrane region" description="Helical" evidence="6">
    <location>
        <begin position="427"/>
        <end position="449"/>
    </location>
</feature>
<comment type="subcellular location">
    <subcellularLocation>
        <location evidence="1">Membrane</location>
        <topology evidence="1">Multi-pass membrane protein</topology>
    </subcellularLocation>
</comment>
<feature type="transmembrane region" description="Helical" evidence="6">
    <location>
        <begin position="29"/>
        <end position="53"/>
    </location>
</feature>
<dbReference type="PANTHER" id="PTHR12778:SF10">
    <property type="entry name" value="MAJOR FACILITATOR SUPERFAMILY DOMAIN-CONTAINING PROTEIN 3"/>
    <property type="match status" value="1"/>
</dbReference>
<dbReference type="InterPro" id="IPR011701">
    <property type="entry name" value="MFS"/>
</dbReference>
<sequence length="460" mass="50278">MTEPHKQSQNTPHRHGWRDSLTVYIKPRVIGMLFLGFSAGLPFLLVFSTLSAWLADSDISRTTIGFFSWIGIMYSVKVFWAPIVDRVPLPFIGSLLGQRRSWLILSQAGIATGLLLLAFTTPSQNLPLFTFFALIVAFSSATQDIVIDAYRIEALDEEYQASMAATYVLGYRLATLAAGAGALYIADFINWQVAYITMATLTAIGLITSLIIREPTHRVQADTLAQEERLISQIENTLQAKGITQKITEWFTAAVISPLAEFFQRSGKYALAILLLIATYRITDITMAVMANPFYLDLGFSKSEIASVSKLFGFFLTMAGVAIGGIAVMRFGIMRPLLAGALLVISSNLLFAILATMDADISMLALVISADSLAGGLATAVFIAYLSSLTNKAYTATQYALFSSLMTLFPKLIAGFSGIIVDHYGYFTFYIYSSLLGVPAIFIIVYLILNQRTADGSKTT</sequence>
<proteinExistence type="predicted"/>
<dbReference type="InterPro" id="IPR020846">
    <property type="entry name" value="MFS_dom"/>
</dbReference>
<dbReference type="AlphaFoldDB" id="A0A3B0WSV7"/>